<feature type="transmembrane region" description="Helical" evidence="9">
    <location>
        <begin position="43"/>
        <end position="62"/>
    </location>
</feature>
<evidence type="ECO:0000256" key="6">
    <source>
        <dbReference type="ARBA" id="ARBA00023136"/>
    </source>
</evidence>
<evidence type="ECO:0000256" key="3">
    <source>
        <dbReference type="ARBA" id="ARBA00022475"/>
    </source>
</evidence>
<evidence type="ECO:0000313" key="11">
    <source>
        <dbReference type="Proteomes" id="UP000800092"/>
    </source>
</evidence>
<proteinExistence type="inferred from homology"/>
<evidence type="ECO:0000256" key="4">
    <source>
        <dbReference type="ARBA" id="ARBA00022692"/>
    </source>
</evidence>
<evidence type="ECO:0000256" key="7">
    <source>
        <dbReference type="ARBA" id="ARBA00035120"/>
    </source>
</evidence>
<reference evidence="10" key="1">
    <citation type="journal article" date="2020" name="Stud. Mycol.">
        <title>101 Dothideomycetes genomes: a test case for predicting lifestyles and emergence of pathogens.</title>
        <authorList>
            <person name="Haridas S."/>
            <person name="Albert R."/>
            <person name="Binder M."/>
            <person name="Bloem J."/>
            <person name="Labutti K."/>
            <person name="Salamov A."/>
            <person name="Andreopoulos B."/>
            <person name="Baker S."/>
            <person name="Barry K."/>
            <person name="Bills G."/>
            <person name="Bluhm B."/>
            <person name="Cannon C."/>
            <person name="Castanera R."/>
            <person name="Culley D."/>
            <person name="Daum C."/>
            <person name="Ezra D."/>
            <person name="Gonzalez J."/>
            <person name="Henrissat B."/>
            <person name="Kuo A."/>
            <person name="Liang C."/>
            <person name="Lipzen A."/>
            <person name="Lutzoni F."/>
            <person name="Magnuson J."/>
            <person name="Mondo S."/>
            <person name="Nolan M."/>
            <person name="Ohm R."/>
            <person name="Pangilinan J."/>
            <person name="Park H.-J."/>
            <person name="Ramirez L."/>
            <person name="Alfaro M."/>
            <person name="Sun H."/>
            <person name="Tritt A."/>
            <person name="Yoshinaga Y."/>
            <person name="Zwiers L.-H."/>
            <person name="Turgeon B."/>
            <person name="Goodwin S."/>
            <person name="Spatafora J."/>
            <person name="Crous P."/>
            <person name="Grigoriev I."/>
        </authorList>
    </citation>
    <scope>NUCLEOTIDE SEQUENCE</scope>
    <source>
        <strain evidence="10">Tuck. ex Michener</strain>
    </source>
</reference>
<dbReference type="AlphaFoldDB" id="A0A6A6HL53"/>
<dbReference type="PANTHER" id="PTHR28259">
    <property type="entry name" value="FLUORIDE EXPORT PROTEIN 1-RELATED"/>
    <property type="match status" value="1"/>
</dbReference>
<comment type="catalytic activity">
    <reaction evidence="8">
        <text>fluoride(in) = fluoride(out)</text>
        <dbReference type="Rhea" id="RHEA:76159"/>
        <dbReference type="ChEBI" id="CHEBI:17051"/>
    </reaction>
    <physiologicalReaction direction="left-to-right" evidence="8">
        <dbReference type="Rhea" id="RHEA:76160"/>
    </physiologicalReaction>
</comment>
<feature type="transmembrane region" description="Helical" evidence="9">
    <location>
        <begin position="68"/>
        <end position="93"/>
    </location>
</feature>
<dbReference type="Proteomes" id="UP000800092">
    <property type="component" value="Unassembled WGS sequence"/>
</dbReference>
<keyword evidence="3" id="KW-1003">Cell membrane</keyword>
<evidence type="ECO:0000256" key="8">
    <source>
        <dbReference type="ARBA" id="ARBA00035585"/>
    </source>
</evidence>
<dbReference type="EMBL" id="ML991774">
    <property type="protein sequence ID" value="KAF2238777.1"/>
    <property type="molecule type" value="Genomic_DNA"/>
</dbReference>
<feature type="transmembrane region" description="Helical" evidence="9">
    <location>
        <begin position="240"/>
        <end position="262"/>
    </location>
</feature>
<feature type="transmembrane region" description="Helical" evidence="9">
    <location>
        <begin position="268"/>
        <end position="289"/>
    </location>
</feature>
<gene>
    <name evidence="10" type="ORF">EV356DRAFT_524709</name>
</gene>
<sequence>MRGSATLFNPDLPPHTLEERIPSRPWEKLSSEPAKINRAATEMYTISYLLFFSIFGTLSRLGVEWLGFYTGAVVTTSVLWANFGGSVFLGFLAEDRMLFAEEWGLSRKGYMNVVNPKKEDYDPEEAKKAHAAVKKQLPLYIGLSTGFCGSFTSFSSFMRDAFLALSNNLAAPLYHPTAPGDVPKVSSTIHRNGGFSFEAALAVIITTVALSIGGLKLGAHMAIFVQPYLPTIPFKPTRRILEPIVVVLGWGSWLGAIFMAIWPPNQNWRGQVLFALVFAPVGCLLRFYASLRLNGLVASFPLGTFAVNMLGTAVLGMAYDLQHVSLNFGPRGVGGGVLSCQILQGIMDGFCGCLTTVSTWVGELNGLRRAHAYIYGMATIGLGFSLVVAILGGVRWSVGWQSPICAILTS</sequence>
<comment type="subcellular location">
    <subcellularLocation>
        <location evidence="2">Cell membrane</location>
        <topology evidence="2">Multi-pass membrane protein</topology>
    </subcellularLocation>
</comment>
<evidence type="ECO:0000256" key="9">
    <source>
        <dbReference type="SAM" id="Phobius"/>
    </source>
</evidence>
<evidence type="ECO:0000256" key="2">
    <source>
        <dbReference type="ARBA" id="ARBA00004651"/>
    </source>
</evidence>
<dbReference type="Pfam" id="PF02537">
    <property type="entry name" value="CRCB"/>
    <property type="match status" value="2"/>
</dbReference>
<dbReference type="InterPro" id="IPR003691">
    <property type="entry name" value="FluC"/>
</dbReference>
<evidence type="ECO:0000313" key="10">
    <source>
        <dbReference type="EMBL" id="KAF2238777.1"/>
    </source>
</evidence>
<dbReference type="GO" id="GO:0005886">
    <property type="term" value="C:plasma membrane"/>
    <property type="evidence" value="ECO:0007669"/>
    <property type="project" value="UniProtKB-SubCell"/>
</dbReference>
<dbReference type="PANTHER" id="PTHR28259:SF1">
    <property type="entry name" value="FLUORIDE EXPORT PROTEIN 1-RELATED"/>
    <property type="match status" value="1"/>
</dbReference>
<evidence type="ECO:0000256" key="1">
    <source>
        <dbReference type="ARBA" id="ARBA00002598"/>
    </source>
</evidence>
<keyword evidence="4 9" id="KW-0812">Transmembrane</keyword>
<feature type="transmembrane region" description="Helical" evidence="9">
    <location>
        <begin position="137"/>
        <end position="158"/>
    </location>
</feature>
<keyword evidence="11" id="KW-1185">Reference proteome</keyword>
<feature type="transmembrane region" description="Helical" evidence="9">
    <location>
        <begin position="372"/>
        <end position="394"/>
    </location>
</feature>
<dbReference type="GO" id="GO:1903425">
    <property type="term" value="F:fluoride transmembrane transporter activity"/>
    <property type="evidence" value="ECO:0007669"/>
    <property type="project" value="TreeGrafter"/>
</dbReference>
<organism evidence="10 11">
    <name type="scientific">Viridothelium virens</name>
    <name type="common">Speckled blister lichen</name>
    <name type="synonym">Trypethelium virens</name>
    <dbReference type="NCBI Taxonomy" id="1048519"/>
    <lineage>
        <taxon>Eukaryota</taxon>
        <taxon>Fungi</taxon>
        <taxon>Dikarya</taxon>
        <taxon>Ascomycota</taxon>
        <taxon>Pezizomycotina</taxon>
        <taxon>Dothideomycetes</taxon>
        <taxon>Dothideomycetes incertae sedis</taxon>
        <taxon>Trypetheliales</taxon>
        <taxon>Trypetheliaceae</taxon>
        <taxon>Viridothelium</taxon>
    </lineage>
</organism>
<feature type="transmembrane region" description="Helical" evidence="9">
    <location>
        <begin position="296"/>
        <end position="319"/>
    </location>
</feature>
<accession>A0A6A6HL53</accession>
<comment type="similarity">
    <text evidence="7">Belongs to the fluoride channel Fluc/FEX (TC 1.A.43) family.</text>
</comment>
<comment type="function">
    <text evidence="1">Fluoride channel required for the rapid expulsion of cytoplasmic fluoride.</text>
</comment>
<evidence type="ECO:0000256" key="5">
    <source>
        <dbReference type="ARBA" id="ARBA00022989"/>
    </source>
</evidence>
<feature type="transmembrane region" description="Helical" evidence="9">
    <location>
        <begin position="199"/>
        <end position="219"/>
    </location>
</feature>
<name>A0A6A6HL53_VIRVR</name>
<keyword evidence="5 9" id="KW-1133">Transmembrane helix</keyword>
<dbReference type="OrthoDB" id="409792at2759"/>
<keyword evidence="6 9" id="KW-0472">Membrane</keyword>
<protein>
    <submittedName>
        <fullName evidence="10">Putative chromosome condensation protein</fullName>
    </submittedName>
</protein>